<keyword evidence="2" id="KW-1185">Reference proteome</keyword>
<evidence type="ECO:0000313" key="2">
    <source>
        <dbReference type="Proteomes" id="UP000238375"/>
    </source>
</evidence>
<evidence type="ECO:0000313" key="1">
    <source>
        <dbReference type="EMBL" id="PRY45557.1"/>
    </source>
</evidence>
<reference evidence="1 2" key="1">
    <citation type="submission" date="2018-03" db="EMBL/GenBank/DDBJ databases">
        <title>Genomic Encyclopedia of Archaeal and Bacterial Type Strains, Phase II (KMG-II): from individual species to whole genera.</title>
        <authorList>
            <person name="Goeker M."/>
        </authorList>
    </citation>
    <scope>NUCLEOTIDE SEQUENCE [LARGE SCALE GENOMIC DNA]</scope>
    <source>
        <strain evidence="1 2">DSM 28354</strain>
    </source>
</reference>
<dbReference type="Proteomes" id="UP000238375">
    <property type="component" value="Unassembled WGS sequence"/>
</dbReference>
<dbReference type="RefSeq" id="WP_106136400.1">
    <property type="nucleotide sequence ID" value="NZ_PVTE01000002.1"/>
</dbReference>
<sequence>MTLTSRDAVNWQTLLQIVRLIPPGSQTPLVSFTNPTDAAQFMHQQDPPGKRLCVLTKDASLFWIVPISVADQLIKLGFYPILDTICL</sequence>
<name>A0A2T0TIM0_9BACT</name>
<gene>
    <name evidence="1" type="ORF">CLV58_102306</name>
</gene>
<proteinExistence type="predicted"/>
<accession>A0A2T0TIM0</accession>
<organism evidence="1 2">
    <name type="scientific">Spirosoma oryzae</name>
    <dbReference type="NCBI Taxonomy" id="1469603"/>
    <lineage>
        <taxon>Bacteria</taxon>
        <taxon>Pseudomonadati</taxon>
        <taxon>Bacteroidota</taxon>
        <taxon>Cytophagia</taxon>
        <taxon>Cytophagales</taxon>
        <taxon>Cytophagaceae</taxon>
        <taxon>Spirosoma</taxon>
    </lineage>
</organism>
<protein>
    <submittedName>
        <fullName evidence="1">Uncharacterized protein</fullName>
    </submittedName>
</protein>
<dbReference type="EMBL" id="PVTE01000002">
    <property type="protein sequence ID" value="PRY45557.1"/>
    <property type="molecule type" value="Genomic_DNA"/>
</dbReference>
<dbReference type="AlphaFoldDB" id="A0A2T0TIM0"/>
<comment type="caution">
    <text evidence="1">The sequence shown here is derived from an EMBL/GenBank/DDBJ whole genome shotgun (WGS) entry which is preliminary data.</text>
</comment>